<proteinExistence type="predicted"/>
<evidence type="ECO:0000313" key="1">
    <source>
        <dbReference type="EMBL" id="KAI3806159.1"/>
    </source>
</evidence>
<protein>
    <submittedName>
        <fullName evidence="1">Uncharacterized protein</fullName>
    </submittedName>
</protein>
<dbReference type="EMBL" id="CM042025">
    <property type="protein sequence ID" value="KAI3806159.1"/>
    <property type="molecule type" value="Genomic_DNA"/>
</dbReference>
<dbReference type="Proteomes" id="UP001056120">
    <property type="component" value="Linkage Group LG08"/>
</dbReference>
<evidence type="ECO:0000313" key="2">
    <source>
        <dbReference type="Proteomes" id="UP001056120"/>
    </source>
</evidence>
<reference evidence="2" key="1">
    <citation type="journal article" date="2022" name="Mol. Ecol. Resour.">
        <title>The genomes of chicory, endive, great burdock and yacon provide insights into Asteraceae palaeo-polyploidization history and plant inulin production.</title>
        <authorList>
            <person name="Fan W."/>
            <person name="Wang S."/>
            <person name="Wang H."/>
            <person name="Wang A."/>
            <person name="Jiang F."/>
            <person name="Liu H."/>
            <person name="Zhao H."/>
            <person name="Xu D."/>
            <person name="Zhang Y."/>
        </authorList>
    </citation>
    <scope>NUCLEOTIDE SEQUENCE [LARGE SCALE GENOMIC DNA]</scope>
    <source>
        <strain evidence="2">cv. Yunnan</strain>
    </source>
</reference>
<name>A0ACB9IDT4_9ASTR</name>
<comment type="caution">
    <text evidence="1">The sequence shown here is derived from an EMBL/GenBank/DDBJ whole genome shotgun (WGS) entry which is preliminary data.</text>
</comment>
<reference evidence="1 2" key="2">
    <citation type="journal article" date="2022" name="Mol. Ecol. Resour.">
        <title>The genomes of chicory, endive, great burdock and yacon provide insights into Asteraceae paleo-polyploidization history and plant inulin production.</title>
        <authorList>
            <person name="Fan W."/>
            <person name="Wang S."/>
            <person name="Wang H."/>
            <person name="Wang A."/>
            <person name="Jiang F."/>
            <person name="Liu H."/>
            <person name="Zhao H."/>
            <person name="Xu D."/>
            <person name="Zhang Y."/>
        </authorList>
    </citation>
    <scope>NUCLEOTIDE SEQUENCE [LARGE SCALE GENOMIC DNA]</scope>
    <source>
        <strain evidence="2">cv. Yunnan</strain>
        <tissue evidence="1">Leaves</tissue>
    </source>
</reference>
<accession>A0ACB9IDT4</accession>
<gene>
    <name evidence="1" type="ORF">L1987_22053</name>
</gene>
<organism evidence="1 2">
    <name type="scientific">Smallanthus sonchifolius</name>
    <dbReference type="NCBI Taxonomy" id="185202"/>
    <lineage>
        <taxon>Eukaryota</taxon>
        <taxon>Viridiplantae</taxon>
        <taxon>Streptophyta</taxon>
        <taxon>Embryophyta</taxon>
        <taxon>Tracheophyta</taxon>
        <taxon>Spermatophyta</taxon>
        <taxon>Magnoliopsida</taxon>
        <taxon>eudicotyledons</taxon>
        <taxon>Gunneridae</taxon>
        <taxon>Pentapetalae</taxon>
        <taxon>asterids</taxon>
        <taxon>campanulids</taxon>
        <taxon>Asterales</taxon>
        <taxon>Asteraceae</taxon>
        <taxon>Asteroideae</taxon>
        <taxon>Heliantheae alliance</taxon>
        <taxon>Millerieae</taxon>
        <taxon>Smallanthus</taxon>
    </lineage>
</organism>
<keyword evidence="2" id="KW-1185">Reference proteome</keyword>
<sequence length="107" mass="11762">MVQKFTTTYRWFQGVSNLKDLSSTDTKLQPLDMATPVSLSNNQSSSSSNCYFSSIDYEMYSPNHNTKFDSVLLEQLISVKETVLGHCAVTTSKPVVACSDPKVVGSV</sequence>